<feature type="domain" description="Protein kinase" evidence="6">
    <location>
        <begin position="17"/>
        <end position="88"/>
    </location>
</feature>
<evidence type="ECO:0000256" key="1">
    <source>
        <dbReference type="ARBA" id="ARBA00022527"/>
    </source>
</evidence>
<dbReference type="SMR" id="A0A067EKL0"/>
<dbReference type="Pfam" id="PF07714">
    <property type="entry name" value="PK_Tyr_Ser-Thr"/>
    <property type="match status" value="1"/>
</dbReference>
<reference evidence="7 8" key="1">
    <citation type="submission" date="2014-04" db="EMBL/GenBank/DDBJ databases">
        <authorList>
            <consortium name="International Citrus Genome Consortium"/>
            <person name="Gmitter F."/>
            <person name="Chen C."/>
            <person name="Farmerie W."/>
            <person name="Harkins T."/>
            <person name="Desany B."/>
            <person name="Mohiuddin M."/>
            <person name="Kodira C."/>
            <person name="Borodovsky M."/>
            <person name="Lomsadze A."/>
            <person name="Burns P."/>
            <person name="Jenkins J."/>
            <person name="Prochnik S."/>
            <person name="Shu S."/>
            <person name="Chapman J."/>
            <person name="Pitluck S."/>
            <person name="Schmutz J."/>
            <person name="Rokhsar D."/>
        </authorList>
    </citation>
    <scope>NUCLEOTIDE SEQUENCE</scope>
</reference>
<evidence type="ECO:0000256" key="2">
    <source>
        <dbReference type="ARBA" id="ARBA00022679"/>
    </source>
</evidence>
<evidence type="ECO:0000256" key="3">
    <source>
        <dbReference type="ARBA" id="ARBA00022741"/>
    </source>
</evidence>
<evidence type="ECO:0000259" key="6">
    <source>
        <dbReference type="PROSITE" id="PS50011"/>
    </source>
</evidence>
<dbReference type="PANTHER" id="PTHR27002">
    <property type="entry name" value="RECEPTOR-LIKE SERINE/THREONINE-PROTEIN KINASE SD1-8"/>
    <property type="match status" value="1"/>
</dbReference>
<evidence type="ECO:0000313" key="7">
    <source>
        <dbReference type="EMBL" id="KDO51481.1"/>
    </source>
</evidence>
<dbReference type="InterPro" id="IPR001245">
    <property type="entry name" value="Ser-Thr/Tyr_kinase_cat_dom"/>
</dbReference>
<keyword evidence="8" id="KW-1185">Reference proteome</keyword>
<keyword evidence="4" id="KW-0418">Kinase</keyword>
<dbReference type="InterPro" id="IPR000719">
    <property type="entry name" value="Prot_kinase_dom"/>
</dbReference>
<keyword evidence="2" id="KW-0808">Transferase</keyword>
<organism evidence="7 8">
    <name type="scientific">Citrus sinensis</name>
    <name type="common">Sweet orange</name>
    <name type="synonym">Citrus aurantium var. sinensis</name>
    <dbReference type="NCBI Taxonomy" id="2711"/>
    <lineage>
        <taxon>Eukaryota</taxon>
        <taxon>Viridiplantae</taxon>
        <taxon>Streptophyta</taxon>
        <taxon>Embryophyta</taxon>
        <taxon>Tracheophyta</taxon>
        <taxon>Spermatophyta</taxon>
        <taxon>Magnoliopsida</taxon>
        <taxon>eudicotyledons</taxon>
        <taxon>Gunneridae</taxon>
        <taxon>Pentapetalae</taxon>
        <taxon>rosids</taxon>
        <taxon>malvids</taxon>
        <taxon>Sapindales</taxon>
        <taxon>Rutaceae</taxon>
        <taxon>Aurantioideae</taxon>
        <taxon>Citrus</taxon>
    </lineage>
</organism>
<accession>A0A067EKL0</accession>
<feature type="non-terminal residue" evidence="7">
    <location>
        <position position="1"/>
    </location>
</feature>
<evidence type="ECO:0000256" key="5">
    <source>
        <dbReference type="ARBA" id="ARBA00022840"/>
    </source>
</evidence>
<keyword evidence="1" id="KW-0723">Serine/threonine-protein kinase</keyword>
<evidence type="ECO:0000256" key="4">
    <source>
        <dbReference type="ARBA" id="ARBA00022777"/>
    </source>
</evidence>
<dbReference type="Gene3D" id="3.30.200.20">
    <property type="entry name" value="Phosphorylase Kinase, domain 1"/>
    <property type="match status" value="1"/>
</dbReference>
<gene>
    <name evidence="7" type="ORF">CISIN_1g040847mg</name>
</gene>
<dbReference type="EMBL" id="KK785055">
    <property type="protein sequence ID" value="KDO51481.1"/>
    <property type="molecule type" value="Genomic_DNA"/>
</dbReference>
<keyword evidence="3" id="KW-0547">Nucleotide-binding</keyword>
<dbReference type="InterPro" id="IPR011009">
    <property type="entry name" value="Kinase-like_dom_sf"/>
</dbReference>
<protein>
    <recommendedName>
        <fullName evidence="6">Protein kinase domain-containing protein</fullName>
    </recommendedName>
</protein>
<proteinExistence type="predicted"/>
<dbReference type="PROSITE" id="PS50011">
    <property type="entry name" value="PROTEIN_KINASE_DOM"/>
    <property type="match status" value="1"/>
</dbReference>
<dbReference type="SUPFAM" id="SSF56112">
    <property type="entry name" value="Protein kinase-like (PK-like)"/>
    <property type="match status" value="1"/>
</dbReference>
<name>A0A067EKL0_CITSI</name>
<dbReference type="PANTHER" id="PTHR27002:SF123">
    <property type="entry name" value="CYSTEINE-RICH RECEPTOR-LIKE PROTEIN KINASE 45"/>
    <property type="match status" value="1"/>
</dbReference>
<dbReference type="AlphaFoldDB" id="A0A067EKL0"/>
<dbReference type="GO" id="GO:0004674">
    <property type="term" value="F:protein serine/threonine kinase activity"/>
    <property type="evidence" value="ECO:0007669"/>
    <property type="project" value="UniProtKB-KW"/>
</dbReference>
<keyword evidence="5" id="KW-0067">ATP-binding</keyword>
<sequence>ELPTMHLVVINAATDGFSDFNKNGQGGFGTVCKEVAVKRLSRKSRQGLEEFKDEIILIAKLQHRNVVRLVGCGEEKLLIYELMPQQKS</sequence>
<evidence type="ECO:0000313" key="8">
    <source>
        <dbReference type="Proteomes" id="UP000027120"/>
    </source>
</evidence>
<dbReference type="GO" id="GO:0005524">
    <property type="term" value="F:ATP binding"/>
    <property type="evidence" value="ECO:0007669"/>
    <property type="project" value="UniProtKB-KW"/>
</dbReference>
<dbReference type="Proteomes" id="UP000027120">
    <property type="component" value="Unassembled WGS sequence"/>
</dbReference>